<keyword evidence="2" id="KW-0732">Signal</keyword>
<dbReference type="RefSeq" id="WP_169279157.1">
    <property type="nucleotide sequence ID" value="NZ_CP051680.1"/>
</dbReference>
<dbReference type="AlphaFoldDB" id="A0A7Z2VGZ8"/>
<keyword evidence="1" id="KW-1133">Transmembrane helix</keyword>
<evidence type="ECO:0000313" key="4">
    <source>
        <dbReference type="Proteomes" id="UP000502248"/>
    </source>
</evidence>
<feature type="transmembrane region" description="Helical" evidence="1">
    <location>
        <begin position="128"/>
        <end position="146"/>
    </location>
</feature>
<evidence type="ECO:0000256" key="1">
    <source>
        <dbReference type="SAM" id="Phobius"/>
    </source>
</evidence>
<protein>
    <submittedName>
        <fullName evidence="3">WGxxGxxG-CTERM domain-containing protein</fullName>
    </submittedName>
</protein>
<gene>
    <name evidence="3" type="ORF">HH215_06485</name>
</gene>
<evidence type="ECO:0000256" key="2">
    <source>
        <dbReference type="SAM" id="SignalP"/>
    </source>
</evidence>
<reference evidence="3 4" key="1">
    <citation type="submission" date="2020-04" db="EMBL/GenBank/DDBJ databases">
        <title>Genome sequencing of novel species.</title>
        <authorList>
            <person name="Heo J."/>
            <person name="Kim S.-J."/>
            <person name="Kim J.-S."/>
            <person name="Hong S.-B."/>
            <person name="Kwon S.-W."/>
        </authorList>
    </citation>
    <scope>NUCLEOTIDE SEQUENCE [LARGE SCALE GENOMIC DNA]</scope>
    <source>
        <strain evidence="3 4">MFER-1</strain>
    </source>
</reference>
<evidence type="ECO:0000313" key="3">
    <source>
        <dbReference type="EMBL" id="QJD82861.1"/>
    </source>
</evidence>
<organism evidence="3 4">
    <name type="scientific">Cohnella herbarum</name>
    <dbReference type="NCBI Taxonomy" id="2728023"/>
    <lineage>
        <taxon>Bacteria</taxon>
        <taxon>Bacillati</taxon>
        <taxon>Bacillota</taxon>
        <taxon>Bacilli</taxon>
        <taxon>Bacillales</taxon>
        <taxon>Paenibacillaceae</taxon>
        <taxon>Cohnella</taxon>
    </lineage>
</organism>
<dbReference type="NCBIfam" id="NF041742">
    <property type="entry name" value="WGxxGxxG_fam"/>
    <property type="match status" value="1"/>
</dbReference>
<dbReference type="EMBL" id="CP051680">
    <property type="protein sequence ID" value="QJD82861.1"/>
    <property type="molecule type" value="Genomic_DNA"/>
</dbReference>
<name>A0A7Z2VGZ8_9BACL</name>
<proteinExistence type="predicted"/>
<dbReference type="NCBIfam" id="NF038039">
    <property type="entry name" value="WGxxGxxG-CTERM"/>
    <property type="match status" value="1"/>
</dbReference>
<dbReference type="Proteomes" id="UP000502248">
    <property type="component" value="Chromosome"/>
</dbReference>
<sequence length="154" mass="16252">MRRKIISGLWVAVVSLMLALPAYAAHTGTENGGNGGLGNGMGHYGTGTHDGMSTNSNGTRMYDGAGYRAKGTRAAPDYEVSIYGTGTGSQFRNMNAGAPGMKNPSEDYHTRMYTDGGYRATASTPTRGIGWGWLGLIGLIGLAGIFSRNPQRNR</sequence>
<keyword evidence="1" id="KW-0812">Transmembrane</keyword>
<keyword evidence="1" id="KW-0472">Membrane</keyword>
<feature type="signal peptide" evidence="2">
    <location>
        <begin position="1"/>
        <end position="24"/>
    </location>
</feature>
<keyword evidence="4" id="KW-1185">Reference proteome</keyword>
<accession>A0A7Z2VGZ8</accession>
<feature type="chain" id="PRO_5031269489" evidence="2">
    <location>
        <begin position="25"/>
        <end position="154"/>
    </location>
</feature>
<dbReference type="KEGG" id="cheb:HH215_06485"/>